<dbReference type="EMBL" id="RBSH01000234">
    <property type="protein sequence ID" value="RMR97604.1"/>
    <property type="molecule type" value="Genomic_DNA"/>
</dbReference>
<comment type="caution">
    <text evidence="1">The sequence shown here is derived from an EMBL/GenBank/DDBJ whole genome shotgun (WGS) entry which is preliminary data.</text>
</comment>
<sequence>MNISINEPSTSLLKQALAHAVRQTTAQDVPALQKAWLTRFGVYALYPAIYQEMAVFLEEHGVTCTTSTQQTLPEKLYAAGLISKPRGFGVRQTRSTCVSILNLVFEIDPDHIWCPGESRPELWYLTPAVGQWYAWVANLAGLTSRPADQQRLYLHTVRAKPLQPPEETPNSANPDVVLAIYWQVQEFEGDPDAKSIWS</sequence>
<accession>A0AB37QKX9</accession>
<reference evidence="1 2" key="1">
    <citation type="submission" date="2018-08" db="EMBL/GenBank/DDBJ databases">
        <title>Recombination of ecologically and evolutionarily significant loci maintains genetic cohesion in the Pseudomonas syringae species complex.</title>
        <authorList>
            <person name="Dillon M."/>
            <person name="Thakur S."/>
            <person name="Almeida R.N.D."/>
            <person name="Weir B.S."/>
            <person name="Guttman D.S."/>
        </authorList>
    </citation>
    <scope>NUCLEOTIDE SEQUENCE [LARGE SCALE GENOMIC DNA]</scope>
    <source>
        <strain evidence="1 2">ICMP 5019</strain>
    </source>
</reference>
<name>A0AB37QKX9_9PSED</name>
<proteinExistence type="predicted"/>
<protein>
    <submittedName>
        <fullName evidence="1">Uncharacterized protein</fullName>
    </submittedName>
</protein>
<dbReference type="AlphaFoldDB" id="A0AB37QKX9"/>
<organism evidence="1 2">
    <name type="scientific">Pseudomonas coronafaciens pv. garcae</name>
    <dbReference type="NCBI Taxonomy" id="251653"/>
    <lineage>
        <taxon>Bacteria</taxon>
        <taxon>Pseudomonadati</taxon>
        <taxon>Pseudomonadota</taxon>
        <taxon>Gammaproteobacteria</taxon>
        <taxon>Pseudomonadales</taxon>
        <taxon>Pseudomonadaceae</taxon>
        <taxon>Pseudomonas</taxon>
        <taxon>Pseudomonas coronafaciens</taxon>
    </lineage>
</organism>
<evidence type="ECO:0000313" key="1">
    <source>
        <dbReference type="EMBL" id="RMR97604.1"/>
    </source>
</evidence>
<gene>
    <name evidence="1" type="ORF">ALP74_200490</name>
</gene>
<evidence type="ECO:0000313" key="2">
    <source>
        <dbReference type="Proteomes" id="UP000272613"/>
    </source>
</evidence>
<dbReference type="Proteomes" id="UP000272613">
    <property type="component" value="Unassembled WGS sequence"/>
</dbReference>